<name>A0A0F7SWK6_PHARH</name>
<feature type="compositionally biased region" description="Basic and acidic residues" evidence="1">
    <location>
        <begin position="78"/>
        <end position="95"/>
    </location>
</feature>
<feature type="compositionally biased region" description="Basic and acidic residues" evidence="1">
    <location>
        <begin position="172"/>
        <end position="184"/>
    </location>
</feature>
<organism evidence="2">
    <name type="scientific">Phaffia rhodozyma</name>
    <name type="common">Yeast</name>
    <name type="synonym">Xanthophyllomyces dendrorhous</name>
    <dbReference type="NCBI Taxonomy" id="264483"/>
    <lineage>
        <taxon>Eukaryota</taxon>
        <taxon>Fungi</taxon>
        <taxon>Dikarya</taxon>
        <taxon>Basidiomycota</taxon>
        <taxon>Agaricomycotina</taxon>
        <taxon>Tremellomycetes</taxon>
        <taxon>Cystofilobasidiales</taxon>
        <taxon>Mrakiaceae</taxon>
        <taxon>Phaffia</taxon>
    </lineage>
</organism>
<feature type="region of interest" description="Disordered" evidence="1">
    <location>
        <begin position="1"/>
        <end position="204"/>
    </location>
</feature>
<proteinExistence type="predicted"/>
<evidence type="ECO:0000256" key="1">
    <source>
        <dbReference type="SAM" id="MobiDB-lite"/>
    </source>
</evidence>
<sequence>MARTPTAPAKPAGKKITFDNDSSGDESASPNPMDLTEGALEVSDDDDESQDSSENEDDDDDEDDDDAPEEETMASGKKTAEEQTRIEEEIKEQAKQNRRLAASKRQKASVPKASSKTVTLPEEPVAGPSYLPESIFADAAKEKAEREQKEAEELAQQEKEKERADGRKRRRKDDGEPKARKRVGDTSVRLLNEAGSNKTLSLTPAPAPRRIKAFKKQAYQLGEVVSDPLRSKMAVGRSNVGEASGSKQRGGREQLGRNWVRKEAHLTQKRSSAGPAVGFFTGRLAK</sequence>
<feature type="region of interest" description="Disordered" evidence="1">
    <location>
        <begin position="235"/>
        <end position="286"/>
    </location>
</feature>
<feature type="compositionally biased region" description="Basic and acidic residues" evidence="1">
    <location>
        <begin position="250"/>
        <end position="266"/>
    </location>
</feature>
<dbReference type="EMBL" id="LN483332">
    <property type="protein sequence ID" value="CED85000.1"/>
    <property type="molecule type" value="Genomic_DNA"/>
</dbReference>
<dbReference type="AlphaFoldDB" id="A0A0F7SWK6"/>
<feature type="compositionally biased region" description="Acidic residues" evidence="1">
    <location>
        <begin position="42"/>
        <end position="72"/>
    </location>
</feature>
<reference evidence="2" key="1">
    <citation type="submission" date="2014-08" db="EMBL/GenBank/DDBJ databases">
        <authorList>
            <person name="Sharma Rahul"/>
            <person name="Thines Marco"/>
        </authorList>
    </citation>
    <scope>NUCLEOTIDE SEQUENCE</scope>
</reference>
<protein>
    <submittedName>
        <fullName evidence="2">Uncharacterized protein</fullName>
    </submittedName>
</protein>
<feature type="compositionally biased region" description="Basic residues" evidence="1">
    <location>
        <begin position="96"/>
        <end position="107"/>
    </location>
</feature>
<feature type="compositionally biased region" description="Polar residues" evidence="1">
    <location>
        <begin position="19"/>
        <end position="30"/>
    </location>
</feature>
<evidence type="ECO:0000313" key="2">
    <source>
        <dbReference type="EMBL" id="CED85000.1"/>
    </source>
</evidence>
<feature type="compositionally biased region" description="Basic and acidic residues" evidence="1">
    <location>
        <begin position="139"/>
        <end position="165"/>
    </location>
</feature>
<accession>A0A0F7SWK6</accession>